<evidence type="ECO:0000256" key="12">
    <source>
        <dbReference type="ARBA" id="ARBA00023292"/>
    </source>
</evidence>
<evidence type="ECO:0000259" key="22">
    <source>
        <dbReference type="PROSITE" id="PS50050"/>
    </source>
</evidence>
<dbReference type="InterPro" id="IPR000859">
    <property type="entry name" value="CUB_dom"/>
</dbReference>
<evidence type="ECO:0000256" key="16">
    <source>
        <dbReference type="SAM" id="MobiDB-lite"/>
    </source>
</evidence>
<keyword evidence="9 17" id="KW-0472">Membrane</keyword>
<feature type="disulfide bond" evidence="15">
    <location>
        <begin position="1290"/>
        <end position="1299"/>
    </location>
</feature>
<evidence type="ECO:0000259" key="21">
    <source>
        <dbReference type="PROSITE" id="PS50027"/>
    </source>
</evidence>
<dbReference type="FunFam" id="2.10.25.10:FF:000202">
    <property type="entry name" value="Multiple epidermal growth factor-like domains 8"/>
    <property type="match status" value="1"/>
</dbReference>
<feature type="disulfide bond" evidence="15">
    <location>
        <begin position="2339"/>
        <end position="2353"/>
    </location>
</feature>
<dbReference type="SUPFAM" id="SSF57196">
    <property type="entry name" value="EGF/Laminin"/>
    <property type="match status" value="3"/>
</dbReference>
<dbReference type="InterPro" id="IPR001368">
    <property type="entry name" value="TNFR/NGFR_Cys_rich_reg"/>
</dbReference>
<evidence type="ECO:0000259" key="20">
    <source>
        <dbReference type="PROSITE" id="PS50026"/>
    </source>
</evidence>
<keyword evidence="4 17" id="KW-0812">Transmembrane</keyword>
<dbReference type="FunFam" id="2.10.25.10:FF:000191">
    <property type="entry name" value="Multiple epidermal growth factor-like domains 8"/>
    <property type="match status" value="1"/>
</dbReference>
<dbReference type="InterPro" id="IPR000742">
    <property type="entry name" value="EGF"/>
</dbReference>
<evidence type="ECO:0000256" key="10">
    <source>
        <dbReference type="ARBA" id="ARBA00023157"/>
    </source>
</evidence>
<comment type="caution">
    <text evidence="13">Lacks conserved residue(s) required for the propagation of feature annotation.</text>
</comment>
<protein>
    <submittedName>
        <fullName evidence="23">Putative multiple epidermal growth factor-like protein 8-like isoform x1</fullName>
    </submittedName>
</protein>
<feature type="transmembrane region" description="Helical" evidence="17">
    <location>
        <begin position="2709"/>
        <end position="2731"/>
    </location>
</feature>
<dbReference type="PROSITE" id="PS50026">
    <property type="entry name" value="EGF_3"/>
    <property type="match status" value="2"/>
</dbReference>
<dbReference type="SMART" id="SM00180">
    <property type="entry name" value="EGF_Lam"/>
    <property type="match status" value="4"/>
</dbReference>
<keyword evidence="8 17" id="KW-1133">Transmembrane helix</keyword>
<keyword evidence="6" id="KW-0677">Repeat</keyword>
<evidence type="ECO:0000256" key="2">
    <source>
        <dbReference type="ARBA" id="ARBA00022441"/>
    </source>
</evidence>
<feature type="domain" description="CUB" evidence="19">
    <location>
        <begin position="50"/>
        <end position="162"/>
    </location>
</feature>
<feature type="domain" description="Laminin EGF-like" evidence="21">
    <location>
        <begin position="1318"/>
        <end position="1372"/>
    </location>
</feature>
<dbReference type="PROSITE" id="PS00010">
    <property type="entry name" value="ASX_HYDROXYL"/>
    <property type="match status" value="1"/>
</dbReference>
<evidence type="ECO:0000256" key="14">
    <source>
        <dbReference type="PROSITE-ProRule" id="PRU00206"/>
    </source>
</evidence>
<dbReference type="CDD" id="cd00054">
    <property type="entry name" value="EGF_CA"/>
    <property type="match status" value="1"/>
</dbReference>
<feature type="compositionally biased region" description="Pro residues" evidence="16">
    <location>
        <begin position="2857"/>
        <end position="2866"/>
    </location>
</feature>
<evidence type="ECO:0000256" key="4">
    <source>
        <dbReference type="ARBA" id="ARBA00022692"/>
    </source>
</evidence>
<feature type="domain" description="CUB" evidence="19">
    <location>
        <begin position="1352"/>
        <end position="1498"/>
    </location>
</feature>
<dbReference type="InterPro" id="IPR056863">
    <property type="entry name" value="LMN_ATRN_NET-like_EGF"/>
</dbReference>
<dbReference type="GO" id="GO:0005509">
    <property type="term" value="F:calcium ion binding"/>
    <property type="evidence" value="ECO:0007669"/>
    <property type="project" value="InterPro"/>
</dbReference>
<dbReference type="SMART" id="SM00179">
    <property type="entry name" value="EGF_CA"/>
    <property type="match status" value="2"/>
</dbReference>
<dbReference type="Gene3D" id="2.120.10.80">
    <property type="entry name" value="Kelch-type beta propeller"/>
    <property type="match status" value="4"/>
</dbReference>
<keyword evidence="11" id="KW-0325">Glycoprotein</keyword>
<dbReference type="PROSITE" id="PS01248">
    <property type="entry name" value="EGF_LAM_1"/>
    <property type="match status" value="1"/>
</dbReference>
<dbReference type="Pfam" id="PF24973">
    <property type="entry name" value="EGF_LMN_ATRN"/>
    <property type="match status" value="3"/>
</dbReference>
<evidence type="ECO:0000256" key="6">
    <source>
        <dbReference type="ARBA" id="ARBA00022737"/>
    </source>
</evidence>
<feature type="disulfide bond" evidence="15">
    <location>
        <begin position="2327"/>
        <end position="2336"/>
    </location>
</feature>
<dbReference type="InterPro" id="IPR000152">
    <property type="entry name" value="EGF-type_Asp/Asn_hydroxyl_site"/>
</dbReference>
<sequence length="2866" mass="317450">MDRRIARKASGCVGLVALLLVLHGDPAHAQVEPQRVATPPGLAPPPSQPCDRTRRIFTEAYGEISDGPSGFNYTQDSHCEWLIKAKNDSQYITLTFRSMGTECSYDYIFVYDGDSFRSPLLGSFSGKTEPQRVVATSGSMLILLYSDTNYVLDGFKAEFSVTNCPNNCTNRGKCVNHKCICHGDWMGQDCSGNACPDRCGEEEARGVCSGECRCRDEFSGQSCSLHKTHPVGNEWHWLSNSIQGLSPRAAHTAVYVPETDSLYVFGGYDLNNILSSLQIYRFAKSRWEDEWGVKLKNSHKFDKTHVKEALETDSSQWGLSASASFFRNTLSTLSTFYSDKQLAMRDLKAQMSRGNRSAEELIDDILGTSRPSARYGHAACLMTGGFVIYGGKLANGSLSGELWFYNVSQGGGEWTLRARNSSVRPPALTRHTLTLAGEYLYLFGGSRDNGEFSSRLFKIKMSQQDDEDTDVDEQWEEISPRGGKVLDVRVVAHTTVYHKSSNSLIVYGGVVAGVARFSKLSDRMFAFHLDKRHWTEIMYPRTPLRDAYTPRERAFHTTTIVGNYLIVFGGYSHRHNMEEICYDNQMYLYHLGCHTWVNQDVLGVGKRSRYPKQQGVFAHAASLRNKNTLLIVGGYHGNVNGDLLAYTLPPMLVVKDEETFEPEPLCSKHSSVTECLSDPECGWCSADGVCYGRTVGANCTTNLQTTRCPGICPALGDCHSCLLHGVVDPVDKSHQTVAHKLGLGQCTWCVQNARCHHKDDNYGVCGEDTPSQSPGWWGSKGTEIQFARQCTELDRRPGLTFIKYLHPVNWTMPDHVVIVNATMVDFNAPSSNTHTEQSFNGDMVARLAGFIRPPIAWDKSGEMLWVCASYSEATLRMSTAHEVTLAVNITSEGSQCTMAQWPTPKSGRIMVDLQAKRSVGLGNTYHHLSPSKMGLQHNRSNENVKAFTFEYLEPFTNGSNCGVYSNCLHCLSDSACGWCEITNSCLRRTDNETEMCRVDEEWKYLTLQPSHCANCSNYISCEQCVVSGLCEWWAEDARCSRRGRAPLAVVDGAQCPAPCYARQSCSACLDERGRCVWCEATQQCFSFSVYTSEYQFGLCREWLDQTMPLASMQDGGASEEHAMVMKLPTQQCKSCARFSNCTSCLRSLSCGWCFDRDNPIEGICMQGDFNRSTENCAAALNTTQQEAEWAYAQCPDVDECGLGLHDCHREAKCTNTHGSYNCHCRRGFIGDGRSSCVRTCFETCIHGYCEGAPNYKCRCNLGWTGADCSINCGCNNHSTCVEAVGKCDECQNWTEGEFCERCSPGSHGNATANGCQPCNCNGHGNEALGVCDTQMGECFCQDNTEGFHCEMCNREFYGDPRDGGQCFFQCEARGMLTHIGRQGIGSMQSHKSLWGGAETRECLWIIRPRTSGGALLNTSLIQLHINRDDLNVSCVDNAVYVYDGLPDLTGNTQQSQLLAVFCNQDSTAMTVEAHTGHLTVYYKQGPAGQGFNAMYSVHSCISGTCQPPHVCTDQGKCVCPQGFTGPHCQIERCPGNCSVALNQGSCDMSYGRCLCANGFGGSDCSVKLKLRNIVIGELFNSQLINESLEHLRKTLPRFGHSMVADKRASLWVFGGYSLSHGPLNDIRQFDTKNNTWMQVTVDSTPEAKMPQGRYFQASEIVFSKQAIFVYGGLTGQGKGYANSILGDFWQFSLQNQRWDEVEMDEVRPPPLAGHTLTFMKDGDRECLVIIGGFSTERGMQNELWEYNINTRKWEKLAATGSGPVGVYGHTTVFHASTQSLYVYGGVEFEGQRTVISNKLFALQYARMTWSELPVFTEMIRGVNHMPRGRFLHSAIVTDGYMIVFGGQTNPYNGSDVMAAYVFKCNYWVRLTEEVEIVGSLPSPTYAQAMAYEQESGSIYVIGGWDGNTRSRVTRIIVPSDLCELWSSGKYMCRNFMGCSFCSVDNTSHCFSSGRSEVCQGQNARTIFNYGALCDDSWLSKRKCSTFLTCTTCLASWPSHAETAPACQWCEGCGGEGKCISAGQECDKEDSCGVPQTAVGLVNQCPSLKCAATDCESCHALTGCSWSQNGTDPWQCVSTDLVEEEKWTASVGSCPHRCNINRNCSTCLAAHTSEGGWEHCLWSTQLNECISPSYQPLYCAGGVCGLVLTQEDQLNCPEPCSSFTQCSTCLRHAHCGWCAREGGEGDGVCTEGSIESPTEYPAASTCDIIYASRHNMSVVDPEDEFKWNYVQCPPENECINGHHTCNAKSEQCVDLVLGYECVCGAGYQEDQDECIPVCTQGCVRGNCLEPNLCECHFGYVGANCSIQCQCNGHANCEGPDRLDECLQCHNNTMGDQCEKCQRFFVGDPRNNGECIPCTDFCNGHSDLCVMKSSDAHVFNLTRNELEKYLSEGPSMDAVCLRCDNRTDGDRCEGCIPGHFRGTQSHRDACRPCECHGHGNTCDPETGEKCNCGNNTESDATCSASASKNSAQQCWSVQCSKCKETYSGNPIEGHQCYKHINVESKMCFDAKIIDECKIKPSPLRPGQTVFFVIQPRFMNVDIRIIVDVTQGELDLYMSPQEDSFVVSTNQSTGHHHISLDHHYRWVTEIDSDIITPLDISPATKYDFDNMTITSEEKIFWTPHIHDCKSLSGSGFYVKDKHAKDLSTYITLNQCNTLLRVFGLKNRLVLTLPQNAHNLSATRFFMALKASAGPAASYGLVFFRQDQLHIDLFVFFSVFFSCFFLFLAVCVVAWKAKQAADVRRARRRAVVEMLHMAKRPFATVTLHMDVDADTPVQHRRRGRVKQLTHGQQDVRAMAIEPTADGVAAVGTVFIRLPGKYRTPVGLALASALITLPRMYPTGSRAFLRRRGSTHGAPQPAQQPPPPRNN</sequence>
<dbReference type="SUPFAM" id="SSF49854">
    <property type="entry name" value="Spermadhesin, CUB domain"/>
    <property type="match status" value="2"/>
</dbReference>
<dbReference type="PANTHER" id="PTHR46376:SF2">
    <property type="entry name" value="DISTRACTED, ISOFORM B"/>
    <property type="match status" value="1"/>
</dbReference>
<feature type="repeat" description="TNFR-Cys" evidence="14">
    <location>
        <begin position="2412"/>
        <end position="2460"/>
    </location>
</feature>
<dbReference type="InterPro" id="IPR002165">
    <property type="entry name" value="Plexin_repeat"/>
</dbReference>
<keyword evidence="3 13" id="KW-0245">EGF-like domain</keyword>
<dbReference type="PROSITE" id="PS50027">
    <property type="entry name" value="EGF_LAM_2"/>
    <property type="match status" value="3"/>
</dbReference>
<dbReference type="CDD" id="cd00041">
    <property type="entry name" value="CUB"/>
    <property type="match status" value="1"/>
</dbReference>
<dbReference type="InterPro" id="IPR049883">
    <property type="entry name" value="NOTCH1_EGF-like"/>
</dbReference>
<evidence type="ECO:0000256" key="8">
    <source>
        <dbReference type="ARBA" id="ARBA00022989"/>
    </source>
</evidence>
<dbReference type="PROSITE" id="PS01186">
    <property type="entry name" value="EGF_2"/>
    <property type="match status" value="3"/>
</dbReference>
<dbReference type="GO" id="GO:0016020">
    <property type="term" value="C:membrane"/>
    <property type="evidence" value="ECO:0007669"/>
    <property type="project" value="UniProtKB-SubCell"/>
</dbReference>
<feature type="region of interest" description="Disordered" evidence="16">
    <location>
        <begin position="2846"/>
        <end position="2866"/>
    </location>
</feature>
<comment type="subcellular location">
    <subcellularLocation>
        <location evidence="1">Membrane</location>
        <topology evidence="1">Single-pass type I membrane protein</topology>
    </subcellularLocation>
</comment>
<dbReference type="PRINTS" id="PR00011">
    <property type="entry name" value="EGFLAMININ"/>
</dbReference>
<dbReference type="EMBL" id="GIFK01003039">
    <property type="protein sequence ID" value="NBJ60742.1"/>
    <property type="molecule type" value="Transcribed_RNA"/>
</dbReference>
<keyword evidence="10 13" id="KW-1015">Disulfide bond</keyword>
<accession>A0A6B2EDP2</accession>
<evidence type="ECO:0000256" key="9">
    <source>
        <dbReference type="ARBA" id="ARBA00023136"/>
    </source>
</evidence>
<evidence type="ECO:0000256" key="3">
    <source>
        <dbReference type="ARBA" id="ARBA00022536"/>
    </source>
</evidence>
<dbReference type="SUPFAM" id="SSF117281">
    <property type="entry name" value="Kelch motif"/>
    <property type="match status" value="2"/>
</dbReference>
<evidence type="ECO:0000313" key="23">
    <source>
        <dbReference type="EMBL" id="NBJ60742.1"/>
    </source>
</evidence>
<keyword evidence="12 15" id="KW-0424">Laminin EGF-like domain</keyword>
<dbReference type="Pfam" id="PF07645">
    <property type="entry name" value="EGF_CA"/>
    <property type="match status" value="2"/>
</dbReference>
<feature type="disulfide bond" evidence="15">
    <location>
        <begin position="1340"/>
        <end position="1349"/>
    </location>
</feature>
<keyword evidence="2" id="KW-0880">Kelch repeat</keyword>
<dbReference type="PROSITE" id="PS01180">
    <property type="entry name" value="CUB"/>
    <property type="match status" value="2"/>
</dbReference>
<dbReference type="Pfam" id="PF00053">
    <property type="entry name" value="EGF_laminin"/>
    <property type="match status" value="1"/>
</dbReference>
<dbReference type="InterPro" id="IPR015915">
    <property type="entry name" value="Kelch-typ_b-propeller"/>
</dbReference>
<dbReference type="PROSITE" id="PS50050">
    <property type="entry name" value="TNFR_NGFR_2"/>
    <property type="match status" value="1"/>
</dbReference>
<feature type="disulfide bond" evidence="14">
    <location>
        <begin position="2413"/>
        <end position="2428"/>
    </location>
</feature>
<dbReference type="InterPro" id="IPR001881">
    <property type="entry name" value="EGF-like_Ca-bd_dom"/>
</dbReference>
<dbReference type="Pfam" id="PF01437">
    <property type="entry name" value="PSI"/>
    <property type="match status" value="1"/>
</dbReference>
<feature type="domain" description="Laminin EGF-like" evidence="21">
    <location>
        <begin position="2307"/>
        <end position="2355"/>
    </location>
</feature>
<dbReference type="SMART" id="SM00042">
    <property type="entry name" value="CUB"/>
    <property type="match status" value="1"/>
</dbReference>
<dbReference type="GO" id="GO:0048513">
    <property type="term" value="P:animal organ development"/>
    <property type="evidence" value="ECO:0007669"/>
    <property type="project" value="UniProtKB-ARBA"/>
</dbReference>
<dbReference type="InterPro" id="IPR009030">
    <property type="entry name" value="Growth_fac_rcpt_cys_sf"/>
</dbReference>
<evidence type="ECO:0000256" key="15">
    <source>
        <dbReference type="PROSITE-ProRule" id="PRU00460"/>
    </source>
</evidence>
<dbReference type="GO" id="GO:0048731">
    <property type="term" value="P:system development"/>
    <property type="evidence" value="ECO:0007669"/>
    <property type="project" value="UniProtKB-ARBA"/>
</dbReference>
<dbReference type="InterPro" id="IPR035914">
    <property type="entry name" value="Sperma_CUB_dom_sf"/>
</dbReference>
<keyword evidence="7" id="KW-0106">Calcium</keyword>
<evidence type="ECO:0000256" key="11">
    <source>
        <dbReference type="ARBA" id="ARBA00023180"/>
    </source>
</evidence>
<dbReference type="Pfam" id="PF24981">
    <property type="entry name" value="Beta-prop_ATRN-LZTR1"/>
    <property type="match status" value="2"/>
</dbReference>
<evidence type="ECO:0000259" key="19">
    <source>
        <dbReference type="PROSITE" id="PS01180"/>
    </source>
</evidence>
<dbReference type="CDD" id="cd00055">
    <property type="entry name" value="EGF_Lam"/>
    <property type="match status" value="4"/>
</dbReference>
<dbReference type="GO" id="GO:0005794">
    <property type="term" value="C:Golgi apparatus"/>
    <property type="evidence" value="ECO:0007669"/>
    <property type="project" value="TreeGrafter"/>
</dbReference>
<dbReference type="SMART" id="SM00181">
    <property type="entry name" value="EGF"/>
    <property type="match status" value="8"/>
</dbReference>
<feature type="chain" id="PRO_5025399553" evidence="18">
    <location>
        <begin position="30"/>
        <end position="2866"/>
    </location>
</feature>
<name>A0A6B2EDP2_9DIPT</name>
<feature type="domain" description="Laminin EGF-like" evidence="21">
    <location>
        <begin position="1272"/>
        <end position="1317"/>
    </location>
</feature>
<dbReference type="InterPro" id="IPR056737">
    <property type="entry name" value="Beta-prop_ATRN-MKLN-like"/>
</dbReference>
<dbReference type="InterPro" id="IPR016201">
    <property type="entry name" value="PSI"/>
</dbReference>
<dbReference type="InterPro" id="IPR051568">
    <property type="entry name" value="LZTR1/Attractin"/>
</dbReference>
<feature type="domain" description="TNFR-Cys" evidence="22">
    <location>
        <begin position="2412"/>
        <end position="2460"/>
    </location>
</feature>
<evidence type="ECO:0000256" key="18">
    <source>
        <dbReference type="SAM" id="SignalP"/>
    </source>
</evidence>
<evidence type="ECO:0000256" key="7">
    <source>
        <dbReference type="ARBA" id="ARBA00022837"/>
    </source>
</evidence>
<evidence type="ECO:0000256" key="1">
    <source>
        <dbReference type="ARBA" id="ARBA00004479"/>
    </source>
</evidence>
<proteinExistence type="predicted"/>
<feature type="domain" description="EGF-like" evidence="20">
    <location>
        <begin position="1496"/>
        <end position="1529"/>
    </location>
</feature>
<evidence type="ECO:0000256" key="13">
    <source>
        <dbReference type="PROSITE-ProRule" id="PRU00076"/>
    </source>
</evidence>
<dbReference type="Pfam" id="PF00431">
    <property type="entry name" value="CUB"/>
    <property type="match status" value="1"/>
</dbReference>
<feature type="signal peptide" evidence="18">
    <location>
        <begin position="1"/>
        <end position="29"/>
    </location>
</feature>
<dbReference type="Gene3D" id="2.60.120.290">
    <property type="entry name" value="Spermadhesin, CUB domain"/>
    <property type="match status" value="2"/>
</dbReference>
<dbReference type="SUPFAM" id="SSF57184">
    <property type="entry name" value="Growth factor receptor domain"/>
    <property type="match status" value="1"/>
</dbReference>
<dbReference type="Gene3D" id="2.10.25.10">
    <property type="entry name" value="Laminin"/>
    <property type="match status" value="7"/>
</dbReference>
<evidence type="ECO:0000256" key="5">
    <source>
        <dbReference type="ARBA" id="ARBA00022729"/>
    </source>
</evidence>
<reference evidence="23" key="1">
    <citation type="submission" date="2019-10" db="EMBL/GenBank/DDBJ databases">
        <title>Short sand fly seasons in Tbilisi, Georgia, hinder development of host immunity to saliva of the visceral leishmaniasis vector Phlebotomus kandelakii.</title>
        <authorList>
            <person name="Oliveira F."/>
            <person name="Giorgobiani E."/>
            <person name="Guimaraes-Costa A.B."/>
            <person name="Abdeladhim M."/>
            <person name="Oristian J."/>
            <person name="Tskhvaradze L."/>
            <person name="Tsertsvadze N."/>
            <person name="Zakalashvili M."/>
            <person name="Valenzuela J.G."/>
            <person name="Kamhawi S."/>
        </authorList>
    </citation>
    <scope>NUCLEOTIDE SEQUENCE</scope>
    <source>
        <strain evidence="23">Wild-capture in Tbilisi</strain>
        <tissue evidence="23">Salivary glands</tissue>
    </source>
</reference>
<dbReference type="PROSITE" id="PS00022">
    <property type="entry name" value="EGF_1"/>
    <property type="match status" value="4"/>
</dbReference>
<feature type="domain" description="EGF-like" evidence="20">
    <location>
        <begin position="1196"/>
        <end position="1237"/>
    </location>
</feature>
<keyword evidence="5 18" id="KW-0732">Signal</keyword>
<feature type="disulfide bond" evidence="13">
    <location>
        <begin position="1519"/>
        <end position="1528"/>
    </location>
</feature>
<organism evidence="23">
    <name type="scientific">Phlebotomus kandelakii</name>
    <dbReference type="NCBI Taxonomy" id="1109342"/>
    <lineage>
        <taxon>Eukaryota</taxon>
        <taxon>Metazoa</taxon>
        <taxon>Ecdysozoa</taxon>
        <taxon>Arthropoda</taxon>
        <taxon>Hexapoda</taxon>
        <taxon>Insecta</taxon>
        <taxon>Pterygota</taxon>
        <taxon>Neoptera</taxon>
        <taxon>Endopterygota</taxon>
        <taxon>Diptera</taxon>
        <taxon>Nematocera</taxon>
        <taxon>Psychodoidea</taxon>
        <taxon>Psychodidae</taxon>
        <taxon>Phlebotomus</taxon>
        <taxon>Larroussius</taxon>
    </lineage>
</organism>
<dbReference type="InterPro" id="IPR002049">
    <property type="entry name" value="LE_dom"/>
</dbReference>
<dbReference type="PANTHER" id="PTHR46376">
    <property type="entry name" value="LEUCINE-ZIPPER-LIKE TRANSCRIPTIONAL REGULATOR 1"/>
    <property type="match status" value="1"/>
</dbReference>
<dbReference type="SMART" id="SM00423">
    <property type="entry name" value="PSI"/>
    <property type="match status" value="9"/>
</dbReference>
<evidence type="ECO:0000256" key="17">
    <source>
        <dbReference type="SAM" id="Phobius"/>
    </source>
</evidence>
<dbReference type="FunFam" id="2.60.120.290:FF:000023">
    <property type="entry name" value="Multiple epidermal growth factor-like domains 8"/>
    <property type="match status" value="1"/>
</dbReference>
<dbReference type="InterPro" id="IPR018097">
    <property type="entry name" value="EGF_Ca-bd_CS"/>
</dbReference>
<dbReference type="PROSITE" id="PS01187">
    <property type="entry name" value="EGF_CA"/>
    <property type="match status" value="1"/>
</dbReference>